<feature type="transmembrane region" description="Helical" evidence="12">
    <location>
        <begin position="181"/>
        <end position="203"/>
    </location>
</feature>
<evidence type="ECO:0000256" key="1">
    <source>
        <dbReference type="ARBA" id="ARBA00001970"/>
    </source>
</evidence>
<dbReference type="AlphaFoldDB" id="A0AAN0VI65"/>
<feature type="binding site" description="axial binding residue" evidence="12">
    <location>
        <position position="290"/>
    </location>
    <ligand>
        <name>heme</name>
        <dbReference type="ChEBI" id="CHEBI:30413"/>
    </ligand>
    <ligandPart>
        <name>Fe</name>
        <dbReference type="ChEBI" id="CHEBI:18248"/>
    </ligandPart>
</feature>
<evidence type="ECO:0000256" key="7">
    <source>
        <dbReference type="ARBA" id="ARBA00023004"/>
    </source>
</evidence>
<feature type="transmembrane region" description="Helical" evidence="12">
    <location>
        <begin position="288"/>
        <end position="306"/>
    </location>
</feature>
<dbReference type="GO" id="GO:0046872">
    <property type="term" value="F:metal ion binding"/>
    <property type="evidence" value="ECO:0007669"/>
    <property type="project" value="UniProtKB-KW"/>
</dbReference>
<comment type="similarity">
    <text evidence="12">Belongs to the COX15/CtaA family. Type 2 subfamily.</text>
</comment>
<keyword evidence="5 12" id="KW-1133">Transmembrane helix</keyword>
<feature type="transmembrane region" description="Helical" evidence="12">
    <location>
        <begin position="318"/>
        <end position="338"/>
    </location>
</feature>
<comment type="function">
    <text evidence="12">Catalyzes the conversion of heme O to heme A by two successive hydroxylations of the methyl group at C8. The first hydroxylation forms heme I, the second hydroxylation results in an unstable dihydroxymethyl group, which spontaneously dehydrates, resulting in the formyl group of heme A.</text>
</comment>
<dbReference type="InterPro" id="IPR023754">
    <property type="entry name" value="HemeA_Synthase_type2"/>
</dbReference>
<protein>
    <recommendedName>
        <fullName evidence="12">Heme A synthase</fullName>
        <shortName evidence="12">HAS</shortName>
        <ecNumber evidence="12">1.17.99.9</ecNumber>
    </recommendedName>
    <alternativeName>
        <fullName evidence="12">Cytochrome aa3-controlling protein</fullName>
    </alternativeName>
</protein>
<evidence type="ECO:0000256" key="9">
    <source>
        <dbReference type="ARBA" id="ARBA00023136"/>
    </source>
</evidence>
<dbReference type="PANTHER" id="PTHR23289">
    <property type="entry name" value="CYTOCHROME C OXIDASE ASSEMBLY PROTEIN COX15"/>
    <property type="match status" value="1"/>
</dbReference>
<dbReference type="Proteomes" id="UP000028680">
    <property type="component" value="Chromosome"/>
</dbReference>
<evidence type="ECO:0000256" key="2">
    <source>
        <dbReference type="ARBA" id="ARBA00004141"/>
    </source>
</evidence>
<evidence type="ECO:0000256" key="4">
    <source>
        <dbReference type="ARBA" id="ARBA00022723"/>
    </source>
</evidence>
<feature type="transmembrane region" description="Helical" evidence="12">
    <location>
        <begin position="224"/>
        <end position="248"/>
    </location>
</feature>
<keyword evidence="7 12" id="KW-0408">Iron</keyword>
<evidence type="ECO:0000313" key="13">
    <source>
        <dbReference type="EMBL" id="AII86831.1"/>
    </source>
</evidence>
<evidence type="ECO:0000313" key="14">
    <source>
        <dbReference type="Proteomes" id="UP000028680"/>
    </source>
</evidence>
<comment type="pathway">
    <text evidence="10 12">Porphyrin-containing compound metabolism; heme A biosynthesis; heme A from heme O: step 1/1.</text>
</comment>
<evidence type="ECO:0000256" key="11">
    <source>
        <dbReference type="ARBA" id="ARBA00048044"/>
    </source>
</evidence>
<feature type="transmembrane region" description="Helical" evidence="12">
    <location>
        <begin position="38"/>
        <end position="57"/>
    </location>
</feature>
<dbReference type="GO" id="GO:0005886">
    <property type="term" value="C:plasma membrane"/>
    <property type="evidence" value="ECO:0007669"/>
    <property type="project" value="UniProtKB-SubCell"/>
</dbReference>
<evidence type="ECO:0000256" key="8">
    <source>
        <dbReference type="ARBA" id="ARBA00023133"/>
    </source>
</evidence>
<keyword evidence="3 12" id="KW-0812">Transmembrane</keyword>
<evidence type="ECO:0000256" key="10">
    <source>
        <dbReference type="ARBA" id="ARBA00044501"/>
    </source>
</evidence>
<feature type="transmembrane region" description="Helical" evidence="12">
    <location>
        <begin position="344"/>
        <end position="362"/>
    </location>
</feature>
<sequence>MANKRNIFEEVGSDTKITSASAGAIARAGSGDRHWVRLWLWSLVGLIIVMITVGGLTRLTDSGLSITEWDPVMGAIPPLSAAAWQAAFAAYQTTAEFAVQNAAMSLAEFKVIFWWEWGHRQLGRFIGLTWALGFALLFFTGKLPKARRLSLFAIGPFIGLQGFIGWLMVHSGLDGVRLDVASYWLMAHLGAAFALLGYIYWSLQIFSRSEAELLQARRARERKLFGMSTGLMHFVALQVLLGALVAGIDAGRNYTDWPLMAGGFLPPDMFSLSPWWRNFFEDDGLVQFIHRMSAYLLFAFAIVVALRAKASAHKVTRAAFGTVGLVLTVQMILGIVTVMHSSPWNLAILHQFTAVLLWLAVLRGRFLAGYPIATSVRGTS</sequence>
<dbReference type="EMBL" id="CP003984">
    <property type="protein sequence ID" value="AII86831.1"/>
    <property type="molecule type" value="Genomic_DNA"/>
</dbReference>
<keyword evidence="8 12" id="KW-0350">Heme biosynthesis</keyword>
<keyword evidence="14" id="KW-1185">Reference proteome</keyword>
<dbReference type="EC" id="1.17.99.9" evidence="12"/>
<organism evidence="13 14">
    <name type="scientific">Planktomarina temperata RCA23</name>
    <dbReference type="NCBI Taxonomy" id="666509"/>
    <lineage>
        <taxon>Bacteria</taxon>
        <taxon>Pseudomonadati</taxon>
        <taxon>Pseudomonadota</taxon>
        <taxon>Alphaproteobacteria</taxon>
        <taxon>Rhodobacterales</taxon>
        <taxon>Paracoccaceae</taxon>
        <taxon>Planktomarina</taxon>
    </lineage>
</organism>
<evidence type="ECO:0000256" key="3">
    <source>
        <dbReference type="ARBA" id="ARBA00022692"/>
    </source>
</evidence>
<evidence type="ECO:0000256" key="5">
    <source>
        <dbReference type="ARBA" id="ARBA00022989"/>
    </source>
</evidence>
<comment type="subunit">
    <text evidence="12">Interacts with CtaB.</text>
</comment>
<keyword evidence="9 12" id="KW-0472">Membrane</keyword>
<accession>A0AAN0VI65</accession>
<proteinExistence type="inferred from homology"/>
<comment type="cofactor">
    <cofactor evidence="1 12">
        <name>heme b</name>
        <dbReference type="ChEBI" id="CHEBI:60344"/>
    </cofactor>
</comment>
<dbReference type="Pfam" id="PF02628">
    <property type="entry name" value="COX15-CtaA"/>
    <property type="match status" value="1"/>
</dbReference>
<evidence type="ECO:0000256" key="12">
    <source>
        <dbReference type="HAMAP-Rule" id="MF_01665"/>
    </source>
</evidence>
<dbReference type="PANTHER" id="PTHR23289:SF2">
    <property type="entry name" value="CYTOCHROME C OXIDASE ASSEMBLY PROTEIN COX15 HOMOLOG"/>
    <property type="match status" value="1"/>
</dbReference>
<dbReference type="RefSeq" id="WP_044049637.1">
    <property type="nucleotide sequence ID" value="NZ_CP003984.1"/>
</dbReference>
<evidence type="ECO:0000256" key="6">
    <source>
        <dbReference type="ARBA" id="ARBA00023002"/>
    </source>
</evidence>
<feature type="binding site" description="axial binding residue" evidence="12">
    <location>
        <position position="350"/>
    </location>
    <ligand>
        <name>heme</name>
        <dbReference type="ChEBI" id="CHEBI:30413"/>
    </ligand>
    <ligandPart>
        <name>Fe</name>
        <dbReference type="ChEBI" id="CHEBI:18248"/>
    </ligandPart>
</feature>
<gene>
    <name evidence="12 13" type="primary">ctaA</name>
    <name evidence="13" type="ORF">RCA23_c12850</name>
</gene>
<comment type="catalytic activity">
    <reaction evidence="11">
        <text>Fe(II)-heme o + 2 A + H2O = Fe(II)-heme a + 2 AH2</text>
        <dbReference type="Rhea" id="RHEA:63388"/>
        <dbReference type="ChEBI" id="CHEBI:13193"/>
        <dbReference type="ChEBI" id="CHEBI:15377"/>
        <dbReference type="ChEBI" id="CHEBI:17499"/>
        <dbReference type="ChEBI" id="CHEBI:60530"/>
        <dbReference type="ChEBI" id="CHEBI:61715"/>
        <dbReference type="EC" id="1.17.99.9"/>
    </reaction>
    <physiologicalReaction direction="left-to-right" evidence="11">
        <dbReference type="Rhea" id="RHEA:63389"/>
    </physiologicalReaction>
</comment>
<dbReference type="GO" id="GO:0120547">
    <property type="term" value="F:heme A synthase activity"/>
    <property type="evidence" value="ECO:0007669"/>
    <property type="project" value="UniProtKB-EC"/>
</dbReference>
<keyword evidence="12" id="KW-1003">Cell membrane</keyword>
<feature type="transmembrane region" description="Helical" evidence="12">
    <location>
        <begin position="122"/>
        <end position="139"/>
    </location>
</feature>
<reference evidence="13 14" key="1">
    <citation type="journal article" date="2014" name="ISME J.">
        <title>Adaptation of an abundant Roseobacter RCA organism to pelagic systems revealed by genomic and transcriptomic analyses.</title>
        <authorList>
            <person name="Voget S."/>
            <person name="Wemheuer B."/>
            <person name="Brinkhoff T."/>
            <person name="Vollmers J."/>
            <person name="Dietrich S."/>
            <person name="Giebel H.A."/>
            <person name="Beardsley C."/>
            <person name="Sardemann C."/>
            <person name="Bakenhus I."/>
            <person name="Billerbeck S."/>
            <person name="Daniel R."/>
            <person name="Simon M."/>
        </authorList>
    </citation>
    <scope>NUCLEOTIDE SEQUENCE [LARGE SCALE GENOMIC DNA]</scope>
    <source>
        <strain evidence="13 14">RCA23</strain>
    </source>
</reference>
<name>A0AAN0VI65_9RHOB</name>
<keyword evidence="6 12" id="KW-0560">Oxidoreductase</keyword>
<dbReference type="HAMAP" id="MF_01665">
    <property type="entry name" value="HemeA_synth_type2"/>
    <property type="match status" value="1"/>
</dbReference>
<dbReference type="KEGG" id="ptp:RCA23_c12850"/>
<comment type="subcellular location">
    <subcellularLocation>
        <location evidence="12">Cell membrane</location>
        <topology evidence="12">Multi-pass membrane protein</topology>
    </subcellularLocation>
    <subcellularLocation>
        <location evidence="2">Membrane</location>
        <topology evidence="2">Multi-pass membrane protein</topology>
    </subcellularLocation>
</comment>
<feature type="transmembrane region" description="Helical" evidence="12">
    <location>
        <begin position="151"/>
        <end position="169"/>
    </location>
</feature>
<dbReference type="GO" id="GO:0006784">
    <property type="term" value="P:heme A biosynthetic process"/>
    <property type="evidence" value="ECO:0007669"/>
    <property type="project" value="UniProtKB-UniRule"/>
</dbReference>
<keyword evidence="4 12" id="KW-0479">Metal-binding</keyword>
<dbReference type="InterPro" id="IPR003780">
    <property type="entry name" value="COX15/CtaA_fam"/>
</dbReference>